<dbReference type="Proteomes" id="UP000076717">
    <property type="component" value="Unassembled WGS sequence"/>
</dbReference>
<dbReference type="PANTHER" id="PTHR44688">
    <property type="entry name" value="DNA-BINDING TRANSCRIPTIONAL ACTIVATOR DEVR_DOSR"/>
    <property type="match status" value="1"/>
</dbReference>
<protein>
    <submittedName>
        <fullName evidence="6">LuxR family transcriptional regulator</fullName>
    </submittedName>
    <submittedName>
        <fullName evidence="5">Transcriptional regulatory protein LiaR</fullName>
    </submittedName>
</protein>
<proteinExistence type="predicted"/>
<dbReference type="EMBL" id="CP047186">
    <property type="protein sequence ID" value="QHC56672.1"/>
    <property type="molecule type" value="Genomic_DNA"/>
</dbReference>
<dbReference type="PRINTS" id="PR00038">
    <property type="entry name" value="HTHLUXR"/>
</dbReference>
<dbReference type="Gene3D" id="1.10.10.10">
    <property type="entry name" value="Winged helix-like DNA-binding domain superfamily/Winged helix DNA-binding domain"/>
    <property type="match status" value="1"/>
</dbReference>
<dbReference type="OrthoDB" id="9808843at2"/>
<keyword evidence="7" id="KW-1185">Reference proteome</keyword>
<reference evidence="5 7" key="1">
    <citation type="submission" date="2015-08" db="EMBL/GenBank/DDBJ databases">
        <title>Draft Genome Sequence of Rathayibacter sp. Strain VKM Ac-2596 Isolated from Leaf Gall Induced by Plant-Parasitic Nematodes.</title>
        <authorList>
            <person name="Vasilenko O.V."/>
            <person name="Starodumova I.P."/>
            <person name="Tarlachkov S.V."/>
            <person name="Dorofeeva L.V."/>
            <person name="Evtushenko L.I."/>
        </authorList>
    </citation>
    <scope>NUCLEOTIDE SEQUENCE [LARGE SCALE GENOMIC DNA]</scope>
    <source>
        <strain evidence="5 7">VKM Ac-2596</strain>
    </source>
</reference>
<accession>A0A162FXS5</accession>
<evidence type="ECO:0000313" key="6">
    <source>
        <dbReference type="EMBL" id="QHC56672.1"/>
    </source>
</evidence>
<dbReference type="RefSeq" id="WP_068210926.1">
    <property type="nucleotide sequence ID" value="NZ_CP047186.1"/>
</dbReference>
<keyword evidence="1" id="KW-0805">Transcription regulation</keyword>
<name>A0A162FXS5_9MICO</name>
<sequence>MSTETVTQLVPAPPALLLPPRFLSADDHLTSSLLDLQRTAPFMLAAATIRRTPTARDEVLRSYGMTAAHVQDGLDDFIPHSEYFGSVLDSPEEILDWTRETGFRETAMARDHLVAAGITQGMSFVLLHGERVVGSLHFNFAGIHEFDDAQYVALDTARRSMGVQISAYVLAGDVGLTSREREVLRLMADGATNAEIGDAFHLSRHTVNTHVEHILTKLRVSNRVQAVRASLVLGLV</sequence>
<dbReference type="PROSITE" id="PS00622">
    <property type="entry name" value="HTH_LUXR_1"/>
    <property type="match status" value="1"/>
</dbReference>
<dbReference type="InterPro" id="IPR000792">
    <property type="entry name" value="Tscrpt_reg_LuxR_C"/>
</dbReference>
<keyword evidence="3" id="KW-0804">Transcription</keyword>
<dbReference type="CDD" id="cd06170">
    <property type="entry name" value="LuxR_C_like"/>
    <property type="match status" value="1"/>
</dbReference>
<dbReference type="Pfam" id="PF00196">
    <property type="entry name" value="GerE"/>
    <property type="match status" value="1"/>
</dbReference>
<evidence type="ECO:0000259" key="4">
    <source>
        <dbReference type="PROSITE" id="PS50043"/>
    </source>
</evidence>
<evidence type="ECO:0000256" key="2">
    <source>
        <dbReference type="ARBA" id="ARBA00023125"/>
    </source>
</evidence>
<evidence type="ECO:0000313" key="7">
    <source>
        <dbReference type="Proteomes" id="UP000076717"/>
    </source>
</evidence>
<dbReference type="Proteomes" id="UP000465031">
    <property type="component" value="Chromosome"/>
</dbReference>
<dbReference type="GO" id="GO:0003677">
    <property type="term" value="F:DNA binding"/>
    <property type="evidence" value="ECO:0007669"/>
    <property type="project" value="UniProtKB-KW"/>
</dbReference>
<dbReference type="PROSITE" id="PS50043">
    <property type="entry name" value="HTH_LUXR_2"/>
    <property type="match status" value="1"/>
</dbReference>
<organism evidence="5 7">
    <name type="scientific">Rathayibacter tanaceti</name>
    <dbReference type="NCBI Taxonomy" id="1671680"/>
    <lineage>
        <taxon>Bacteria</taxon>
        <taxon>Bacillati</taxon>
        <taxon>Actinomycetota</taxon>
        <taxon>Actinomycetes</taxon>
        <taxon>Micrococcales</taxon>
        <taxon>Microbacteriaceae</taxon>
        <taxon>Rathayibacter</taxon>
    </lineage>
</organism>
<dbReference type="EMBL" id="LIIN01000054">
    <property type="protein sequence ID" value="KZX21110.1"/>
    <property type="molecule type" value="Genomic_DNA"/>
</dbReference>
<reference evidence="8" key="2">
    <citation type="submission" date="2019-12" db="EMBL/GenBank/DDBJ databases">
        <title>Complete and draft genome sequences of new strains and members of some known species of the genus Rathayibacter isolated from plants.</title>
        <authorList>
            <person name="Tarlachkov S.V."/>
            <person name="Starodumova I.P."/>
            <person name="Dorofeeva L.V."/>
            <person name="Prisyazhnaya N.V."/>
            <person name="Leyn S."/>
            <person name="Zlamal J."/>
            <person name="Elan M."/>
            <person name="Osterman A.L."/>
            <person name="Nadler S."/>
            <person name="Subbotin S.A."/>
            <person name="Evtushenko L.I."/>
        </authorList>
    </citation>
    <scope>NUCLEOTIDE SEQUENCE [LARGE SCALE GENOMIC DNA]</scope>
    <source>
        <strain evidence="8">VKM Ac-2761</strain>
    </source>
</reference>
<dbReference type="InterPro" id="IPR016032">
    <property type="entry name" value="Sig_transdc_resp-reg_C-effctor"/>
</dbReference>
<evidence type="ECO:0000313" key="8">
    <source>
        <dbReference type="Proteomes" id="UP000465031"/>
    </source>
</evidence>
<dbReference type="InterPro" id="IPR036388">
    <property type="entry name" value="WH-like_DNA-bd_sf"/>
</dbReference>
<evidence type="ECO:0000256" key="1">
    <source>
        <dbReference type="ARBA" id="ARBA00023015"/>
    </source>
</evidence>
<dbReference type="GO" id="GO:0006355">
    <property type="term" value="P:regulation of DNA-templated transcription"/>
    <property type="evidence" value="ECO:0007669"/>
    <property type="project" value="InterPro"/>
</dbReference>
<evidence type="ECO:0000313" key="5">
    <source>
        <dbReference type="EMBL" id="KZX21110.1"/>
    </source>
</evidence>
<gene>
    <name evidence="5" type="primary">liaR_3</name>
    <name evidence="5" type="ORF">ACH61_01766</name>
    <name evidence="6" type="ORF">GSU10_14250</name>
</gene>
<dbReference type="PANTHER" id="PTHR44688:SF16">
    <property type="entry name" value="DNA-BINDING TRANSCRIPTIONAL ACTIVATOR DEVR_DOSR"/>
    <property type="match status" value="1"/>
</dbReference>
<dbReference type="SUPFAM" id="SSF46894">
    <property type="entry name" value="C-terminal effector domain of the bipartite response regulators"/>
    <property type="match status" value="1"/>
</dbReference>
<reference evidence="6" key="3">
    <citation type="submission" date="2019-12" db="EMBL/GenBank/DDBJ databases">
        <title>Complete and Draft Genome Sequences of New Strains and Members of Some Known Species of the Genus Rathayibacter isolated from Plants.</title>
        <authorList>
            <person name="Tarlachkov S.V."/>
            <person name="Starodumova I.P."/>
            <person name="Dorofeeva L.V."/>
            <person name="Prisyazhnaya N.V."/>
            <person name="Leyn S.A."/>
            <person name="Zlamal J.E."/>
            <person name="Elane M.L."/>
            <person name="Osterman A.L."/>
            <person name="Nadler S.A."/>
            <person name="Subbotin S.A."/>
            <person name="Evtushenko L.I."/>
        </authorList>
    </citation>
    <scope>NUCLEOTIDE SEQUENCE</scope>
    <source>
        <strain evidence="6">VKM Ac-2761</strain>
    </source>
</reference>
<evidence type="ECO:0000256" key="3">
    <source>
        <dbReference type="ARBA" id="ARBA00023163"/>
    </source>
</evidence>
<keyword evidence="2" id="KW-0238">DNA-binding</keyword>
<dbReference type="KEGG" id="rte:GSU10_14250"/>
<dbReference type="AlphaFoldDB" id="A0A162FXS5"/>
<dbReference type="SMART" id="SM00421">
    <property type="entry name" value="HTH_LUXR"/>
    <property type="match status" value="1"/>
</dbReference>
<feature type="domain" description="HTH luxR-type" evidence="4">
    <location>
        <begin position="169"/>
        <end position="234"/>
    </location>
</feature>